<evidence type="ECO:0000313" key="2">
    <source>
        <dbReference type="EMBL" id="MFC7440464.1"/>
    </source>
</evidence>
<dbReference type="Proteomes" id="UP001596500">
    <property type="component" value="Unassembled WGS sequence"/>
</dbReference>
<feature type="chain" id="PRO_5047186727" description="SH3 domain-containing protein" evidence="1">
    <location>
        <begin position="25"/>
        <end position="130"/>
    </location>
</feature>
<gene>
    <name evidence="2" type="ORF">ACFQNG_04770</name>
</gene>
<dbReference type="RefSeq" id="WP_379863734.1">
    <property type="nucleotide sequence ID" value="NZ_JBHTBW010000012.1"/>
</dbReference>
<evidence type="ECO:0000313" key="3">
    <source>
        <dbReference type="Proteomes" id="UP001596500"/>
    </source>
</evidence>
<evidence type="ECO:0008006" key="4">
    <source>
        <dbReference type="Google" id="ProtNLM"/>
    </source>
</evidence>
<name>A0ABW2RHH8_9BACL</name>
<reference evidence="3" key="1">
    <citation type="journal article" date="2019" name="Int. J. Syst. Evol. Microbiol.">
        <title>The Global Catalogue of Microorganisms (GCM) 10K type strain sequencing project: providing services to taxonomists for standard genome sequencing and annotation.</title>
        <authorList>
            <consortium name="The Broad Institute Genomics Platform"/>
            <consortium name="The Broad Institute Genome Sequencing Center for Infectious Disease"/>
            <person name="Wu L."/>
            <person name="Ma J."/>
        </authorList>
    </citation>
    <scope>NUCLEOTIDE SEQUENCE [LARGE SCALE GENOMIC DNA]</scope>
    <source>
        <strain evidence="3">CGMCC 1.12942</strain>
    </source>
</reference>
<keyword evidence="3" id="KW-1185">Reference proteome</keyword>
<comment type="caution">
    <text evidence="2">The sequence shown here is derived from an EMBL/GenBank/DDBJ whole genome shotgun (WGS) entry which is preliminary data.</text>
</comment>
<feature type="signal peptide" evidence="1">
    <location>
        <begin position="1"/>
        <end position="24"/>
    </location>
</feature>
<dbReference type="EMBL" id="JBHTBW010000012">
    <property type="protein sequence ID" value="MFC7440464.1"/>
    <property type="molecule type" value="Genomic_DNA"/>
</dbReference>
<keyword evidence="1" id="KW-0732">Signal</keyword>
<organism evidence="2 3">
    <name type="scientific">Laceyella putida</name>
    <dbReference type="NCBI Taxonomy" id="110101"/>
    <lineage>
        <taxon>Bacteria</taxon>
        <taxon>Bacillati</taxon>
        <taxon>Bacillota</taxon>
        <taxon>Bacilli</taxon>
        <taxon>Bacillales</taxon>
        <taxon>Thermoactinomycetaceae</taxon>
        <taxon>Laceyella</taxon>
    </lineage>
</organism>
<protein>
    <recommendedName>
        <fullName evidence="4">SH3 domain-containing protein</fullName>
    </recommendedName>
</protein>
<proteinExistence type="predicted"/>
<evidence type="ECO:0000256" key="1">
    <source>
        <dbReference type="SAM" id="SignalP"/>
    </source>
</evidence>
<sequence length="130" mass="14504">MKKLFTLITLTFFCMSLLTSFTSAQEVNIPAKVSVQSRFDPQDAMKKTSVCANGHLEAIVFDHGASVRTGPSLDAQVEMRLAEGTNLWLDGYVTGETVKGTNKWYYFNTFMGFRYIHASELKNTNCATAE</sequence>
<accession>A0ABW2RHH8</accession>